<comment type="function">
    <text evidence="2 10 12">Catalyzes the transfer of a dimethylallyl group onto the adenine at position 37 in tRNAs that read codons beginning with uridine, leading to the formation of N6-(dimethylallyl)adenosine (i(6)A).</text>
</comment>
<comment type="subunit">
    <text evidence="10">Monomer.</text>
</comment>
<evidence type="ECO:0000256" key="12">
    <source>
        <dbReference type="RuleBase" id="RU003784"/>
    </source>
</evidence>
<evidence type="ECO:0000313" key="15">
    <source>
        <dbReference type="Proteomes" id="UP000243547"/>
    </source>
</evidence>
<protein>
    <recommendedName>
        <fullName evidence="10">tRNA dimethylallyltransferase</fullName>
        <ecNumber evidence="10">2.5.1.75</ecNumber>
    </recommendedName>
    <alternativeName>
        <fullName evidence="10">Dimethylallyl diphosphate:tRNA dimethylallyltransferase</fullName>
        <shortName evidence="10">DMAPP:tRNA dimethylallyltransferase</shortName>
        <shortName evidence="10">DMATase</shortName>
    </alternativeName>
    <alternativeName>
        <fullName evidence="10">Isopentenyl-diphosphate:tRNA isopentenyltransferase</fullName>
        <shortName evidence="10">IPP transferase</shortName>
        <shortName evidence="10">IPPT</shortName>
        <shortName evidence="10">IPTase</shortName>
    </alternativeName>
</protein>
<dbReference type="GO" id="GO:0006400">
    <property type="term" value="P:tRNA modification"/>
    <property type="evidence" value="ECO:0007669"/>
    <property type="project" value="TreeGrafter"/>
</dbReference>
<dbReference type="OrthoDB" id="9776390at2"/>
<dbReference type="AlphaFoldDB" id="A0A1M6K9Z2"/>
<evidence type="ECO:0000256" key="6">
    <source>
        <dbReference type="ARBA" id="ARBA00022741"/>
    </source>
</evidence>
<feature type="binding site" evidence="10">
    <location>
        <begin position="12"/>
        <end position="17"/>
    </location>
    <ligand>
        <name>substrate</name>
    </ligand>
</feature>
<keyword evidence="7 10" id="KW-0067">ATP-binding</keyword>
<evidence type="ECO:0000256" key="1">
    <source>
        <dbReference type="ARBA" id="ARBA00001946"/>
    </source>
</evidence>
<dbReference type="Gene3D" id="1.10.20.140">
    <property type="match status" value="1"/>
</dbReference>
<dbReference type="Pfam" id="PF01715">
    <property type="entry name" value="IPPT"/>
    <property type="match status" value="1"/>
</dbReference>
<dbReference type="EMBL" id="FRAI01000005">
    <property type="protein sequence ID" value="SHJ55752.1"/>
    <property type="molecule type" value="Genomic_DNA"/>
</dbReference>
<evidence type="ECO:0000313" key="14">
    <source>
        <dbReference type="EMBL" id="SHJ55752.1"/>
    </source>
</evidence>
<name>A0A1M6K9Z2_9FIRM</name>
<dbReference type="InterPro" id="IPR039657">
    <property type="entry name" value="Dimethylallyltransferase"/>
</dbReference>
<proteinExistence type="inferred from homology"/>
<dbReference type="InterPro" id="IPR018022">
    <property type="entry name" value="IPT"/>
</dbReference>
<dbReference type="STRING" id="1120989.SAMN02745227_00043"/>
<dbReference type="FunFam" id="1.10.20.140:FF:000001">
    <property type="entry name" value="tRNA dimethylallyltransferase"/>
    <property type="match status" value="1"/>
</dbReference>
<accession>A0A1M6K9Z2</accession>
<dbReference type="GO" id="GO:0005524">
    <property type="term" value="F:ATP binding"/>
    <property type="evidence" value="ECO:0007669"/>
    <property type="project" value="UniProtKB-UniRule"/>
</dbReference>
<evidence type="ECO:0000256" key="10">
    <source>
        <dbReference type="HAMAP-Rule" id="MF_00185"/>
    </source>
</evidence>
<comment type="caution">
    <text evidence="10">Lacks conserved residue(s) required for the propagation of feature annotation.</text>
</comment>
<feature type="region of interest" description="Interaction with substrate tRNA" evidence="10">
    <location>
        <begin position="35"/>
        <end position="38"/>
    </location>
</feature>
<dbReference type="GO" id="GO:0052381">
    <property type="term" value="F:tRNA dimethylallyltransferase activity"/>
    <property type="evidence" value="ECO:0007669"/>
    <property type="project" value="UniProtKB-UniRule"/>
</dbReference>
<dbReference type="InterPro" id="IPR027417">
    <property type="entry name" value="P-loop_NTPase"/>
</dbReference>
<dbReference type="EC" id="2.5.1.75" evidence="10"/>
<comment type="cofactor">
    <cofactor evidence="1 10">
        <name>Mg(2+)</name>
        <dbReference type="ChEBI" id="CHEBI:18420"/>
    </cofactor>
</comment>
<evidence type="ECO:0000256" key="2">
    <source>
        <dbReference type="ARBA" id="ARBA00003213"/>
    </source>
</evidence>
<feature type="site" description="Interaction with substrate tRNA" evidence="10">
    <location>
        <position position="124"/>
    </location>
</feature>
<feature type="site" description="Interaction with substrate tRNA" evidence="10">
    <location>
        <position position="101"/>
    </location>
</feature>
<organism evidence="14 15">
    <name type="scientific">Anaerobranca californiensis DSM 14826</name>
    <dbReference type="NCBI Taxonomy" id="1120989"/>
    <lineage>
        <taxon>Bacteria</taxon>
        <taxon>Bacillati</taxon>
        <taxon>Bacillota</taxon>
        <taxon>Clostridia</taxon>
        <taxon>Eubacteriales</taxon>
        <taxon>Proteinivoracaceae</taxon>
        <taxon>Anaerobranca</taxon>
    </lineage>
</organism>
<comment type="similarity">
    <text evidence="3 10 13">Belongs to the IPP transferase family.</text>
</comment>
<keyword evidence="15" id="KW-1185">Reference proteome</keyword>
<dbReference type="PANTHER" id="PTHR11088:SF60">
    <property type="entry name" value="TRNA DIMETHYLALLYLTRANSFERASE"/>
    <property type="match status" value="1"/>
</dbReference>
<sequence length="309" mass="35972">MEDNYVVILGPTASGKTALSIQLAKQTNGEIISADSMLIYKGMDIGTAKPTIEEREGIPHHLIDIIEPDEEFSVYDYQILSQKTIKEIKKRGKLPIVVGGTGLYIRALTEDFTLNQIPQDETVRRRYYEIMKSKGKEYLHSLLKDKDPLAYEKLHPNDYKRVIRALEVYELSGKSIYNLQEKKHTNNNILYIGLTMDRELLYKRVNDRVDVMLKEGLVDEVRALLAKGISKEANSMKGIGYKQVIDYLEGRLDYDKMVEILKRDTRRYAKRQLTWFRGMEGILWLDITKEKREDIIIKILEMMKEKDIF</sequence>
<dbReference type="HAMAP" id="MF_00185">
    <property type="entry name" value="IPP_trans"/>
    <property type="match status" value="1"/>
</dbReference>
<dbReference type="NCBIfam" id="TIGR00174">
    <property type="entry name" value="miaA"/>
    <property type="match status" value="1"/>
</dbReference>
<keyword evidence="5 10" id="KW-0819">tRNA processing</keyword>
<evidence type="ECO:0000256" key="13">
    <source>
        <dbReference type="RuleBase" id="RU003785"/>
    </source>
</evidence>
<comment type="catalytic activity">
    <reaction evidence="9 10 11">
        <text>adenosine(37) in tRNA + dimethylallyl diphosphate = N(6)-dimethylallyladenosine(37) in tRNA + diphosphate</text>
        <dbReference type="Rhea" id="RHEA:26482"/>
        <dbReference type="Rhea" id="RHEA-COMP:10162"/>
        <dbReference type="Rhea" id="RHEA-COMP:10375"/>
        <dbReference type="ChEBI" id="CHEBI:33019"/>
        <dbReference type="ChEBI" id="CHEBI:57623"/>
        <dbReference type="ChEBI" id="CHEBI:74411"/>
        <dbReference type="ChEBI" id="CHEBI:74415"/>
        <dbReference type="EC" id="2.5.1.75"/>
    </reaction>
</comment>
<evidence type="ECO:0000256" key="5">
    <source>
        <dbReference type="ARBA" id="ARBA00022694"/>
    </source>
</evidence>
<keyword evidence="6 10" id="KW-0547">Nucleotide-binding</keyword>
<evidence type="ECO:0000256" key="4">
    <source>
        <dbReference type="ARBA" id="ARBA00022679"/>
    </source>
</evidence>
<evidence type="ECO:0000256" key="9">
    <source>
        <dbReference type="ARBA" id="ARBA00049563"/>
    </source>
</evidence>
<dbReference type="PANTHER" id="PTHR11088">
    <property type="entry name" value="TRNA DIMETHYLALLYLTRANSFERASE"/>
    <property type="match status" value="1"/>
</dbReference>
<dbReference type="Gene3D" id="3.40.50.300">
    <property type="entry name" value="P-loop containing nucleotide triphosphate hydrolases"/>
    <property type="match status" value="1"/>
</dbReference>
<evidence type="ECO:0000256" key="3">
    <source>
        <dbReference type="ARBA" id="ARBA00005842"/>
    </source>
</evidence>
<keyword evidence="8 10" id="KW-0460">Magnesium</keyword>
<dbReference type="RefSeq" id="WP_072905200.1">
    <property type="nucleotide sequence ID" value="NZ_FRAI01000005.1"/>
</dbReference>
<evidence type="ECO:0000256" key="8">
    <source>
        <dbReference type="ARBA" id="ARBA00022842"/>
    </source>
</evidence>
<evidence type="ECO:0000256" key="11">
    <source>
        <dbReference type="RuleBase" id="RU003783"/>
    </source>
</evidence>
<dbReference type="Proteomes" id="UP000243547">
    <property type="component" value="Unassembled WGS sequence"/>
</dbReference>
<keyword evidence="4 10" id="KW-0808">Transferase</keyword>
<evidence type="ECO:0000256" key="7">
    <source>
        <dbReference type="ARBA" id="ARBA00022840"/>
    </source>
</evidence>
<reference evidence="15" key="1">
    <citation type="submission" date="2016-11" db="EMBL/GenBank/DDBJ databases">
        <authorList>
            <person name="Varghese N."/>
            <person name="Submissions S."/>
        </authorList>
    </citation>
    <scope>NUCLEOTIDE SEQUENCE [LARGE SCALE GENOMIC DNA]</scope>
    <source>
        <strain evidence="15">DSM 14826</strain>
    </source>
</reference>
<dbReference type="SUPFAM" id="SSF52540">
    <property type="entry name" value="P-loop containing nucleoside triphosphate hydrolases"/>
    <property type="match status" value="2"/>
</dbReference>
<gene>
    <name evidence="10" type="primary">miaA</name>
    <name evidence="14" type="ORF">SAMN02745227_00043</name>
</gene>
<feature type="binding site" evidence="10">
    <location>
        <begin position="10"/>
        <end position="17"/>
    </location>
    <ligand>
        <name>ATP</name>
        <dbReference type="ChEBI" id="CHEBI:30616"/>
    </ligand>
</feature>